<dbReference type="Gene3D" id="3.30.160.150">
    <property type="entry name" value="Lipoprotein like domain"/>
    <property type="match status" value="1"/>
</dbReference>
<evidence type="ECO:0000256" key="6">
    <source>
        <dbReference type="HAMAP-Rule" id="MF_01186"/>
    </source>
</evidence>
<sequence>MILNKVFAANSTTQHSKLQQYAVLLLLLLIVVSLTACGFKLRGATPLPFNSLYTNINSQSPFGAQIIRGIRANSPNTRIVDEASEAEVRLVQIYNRRTRKEMSLTIDGKVEEYELGLYVSFTLVDQAGNTLLAPTTLSNLRLLPYDEDNSAAKAAEMQQLYTDMERNIATSILQRITSDDVIQRYHQLRGN</sequence>
<dbReference type="Proteomes" id="UP000594903">
    <property type="component" value="Chromosome"/>
</dbReference>
<keyword evidence="5 9" id="KW-0449">Lipoprotein</keyword>
<keyword evidence="4 6" id="KW-0998">Cell outer membrane</keyword>
<dbReference type="STRING" id="1122619.GCA_000373745_00165"/>
<keyword evidence="7" id="KW-1133">Transmembrane helix</keyword>
<comment type="subunit">
    <text evidence="6">Component of the lipopolysaccharide transport and assembly complex. Interacts with LptD.</text>
</comment>
<dbReference type="Proteomes" id="UP000254603">
    <property type="component" value="Unassembled WGS sequence"/>
</dbReference>
<dbReference type="Pfam" id="PF04390">
    <property type="entry name" value="LptE"/>
    <property type="match status" value="1"/>
</dbReference>
<accession>A0A378XHX4</accession>
<comment type="similarity">
    <text evidence="6">Belongs to the LptE lipoprotein family.</text>
</comment>
<evidence type="ECO:0000313" key="11">
    <source>
        <dbReference type="Proteomes" id="UP000594903"/>
    </source>
</evidence>
<evidence type="ECO:0000256" key="4">
    <source>
        <dbReference type="ARBA" id="ARBA00023237"/>
    </source>
</evidence>
<evidence type="ECO:0000313" key="10">
    <source>
        <dbReference type="Proteomes" id="UP000254603"/>
    </source>
</evidence>
<evidence type="ECO:0000256" key="7">
    <source>
        <dbReference type="SAM" id="Phobius"/>
    </source>
</evidence>
<evidence type="ECO:0000313" key="8">
    <source>
        <dbReference type="EMBL" id="QPT39945.1"/>
    </source>
</evidence>
<dbReference type="InterPro" id="IPR007485">
    <property type="entry name" value="LPS_assembly_LptE"/>
</dbReference>
<comment type="function">
    <text evidence="6">Together with LptD, is involved in the assembly of lipopolysaccharide (LPS) at the surface of the outer membrane. Required for the proper assembly of LptD. Binds LPS and may serve as the LPS recognition site at the outer membrane.</text>
</comment>
<evidence type="ECO:0000313" key="9">
    <source>
        <dbReference type="EMBL" id="SUA58082.1"/>
    </source>
</evidence>
<dbReference type="GO" id="GO:1990351">
    <property type="term" value="C:transporter complex"/>
    <property type="evidence" value="ECO:0007669"/>
    <property type="project" value="TreeGrafter"/>
</dbReference>
<evidence type="ECO:0000256" key="2">
    <source>
        <dbReference type="ARBA" id="ARBA00023136"/>
    </source>
</evidence>
<evidence type="ECO:0000256" key="5">
    <source>
        <dbReference type="ARBA" id="ARBA00023288"/>
    </source>
</evidence>
<gene>
    <name evidence="6" type="primary">lptE</name>
    <name evidence="8" type="ORF">I6G29_12675</name>
    <name evidence="9" type="ORF">NCTC11997_02609</name>
</gene>
<keyword evidence="7" id="KW-0812">Transmembrane</keyword>
<dbReference type="PANTHER" id="PTHR38098">
    <property type="entry name" value="LPS-ASSEMBLY LIPOPROTEIN LPTE"/>
    <property type="match status" value="1"/>
</dbReference>
<dbReference type="EMBL" id="UGSB01000001">
    <property type="protein sequence ID" value="SUA58082.1"/>
    <property type="molecule type" value="Genomic_DNA"/>
</dbReference>
<protein>
    <recommendedName>
        <fullName evidence="6">LPS-assembly lipoprotein LptE</fullName>
    </recommendedName>
</protein>
<reference evidence="9 10" key="1">
    <citation type="submission" date="2018-06" db="EMBL/GenBank/DDBJ databases">
        <authorList>
            <consortium name="Pathogen Informatics"/>
            <person name="Doyle S."/>
        </authorList>
    </citation>
    <scope>NUCLEOTIDE SEQUENCE [LARGE SCALE GENOMIC DNA]</scope>
    <source>
        <strain evidence="9 10">NCTC11997</strain>
    </source>
</reference>
<dbReference type="AlphaFoldDB" id="A0A378XHX4"/>
<dbReference type="RefSeq" id="WP_018573348.1">
    <property type="nucleotide sequence ID" value="NZ_CP065725.1"/>
</dbReference>
<dbReference type="GO" id="GO:0009279">
    <property type="term" value="C:cell outer membrane"/>
    <property type="evidence" value="ECO:0007669"/>
    <property type="project" value="UniProtKB-UniRule"/>
</dbReference>
<name>A0A378XHX4_9BURK</name>
<feature type="transmembrane region" description="Helical" evidence="7">
    <location>
        <begin position="21"/>
        <end position="41"/>
    </location>
</feature>
<proteinExistence type="inferred from homology"/>
<dbReference type="GO" id="GO:0015920">
    <property type="term" value="P:lipopolysaccharide transport"/>
    <property type="evidence" value="ECO:0007669"/>
    <property type="project" value="TreeGrafter"/>
</dbReference>
<evidence type="ECO:0000256" key="1">
    <source>
        <dbReference type="ARBA" id="ARBA00022729"/>
    </source>
</evidence>
<dbReference type="OrthoDB" id="5298094at2"/>
<keyword evidence="11" id="KW-1185">Reference proteome</keyword>
<dbReference type="HAMAP" id="MF_01186">
    <property type="entry name" value="LPS_assembly_LptE"/>
    <property type="match status" value="1"/>
</dbReference>
<keyword evidence="1" id="KW-0732">Signal</keyword>
<evidence type="ECO:0000256" key="3">
    <source>
        <dbReference type="ARBA" id="ARBA00023139"/>
    </source>
</evidence>
<keyword evidence="2 6" id="KW-0472">Membrane</keyword>
<reference evidence="8 11" key="2">
    <citation type="submission" date="2020-12" db="EMBL/GenBank/DDBJ databases">
        <title>FDA dAtabase for Regulatory Grade micrObial Sequences (FDA-ARGOS): Supporting development and validation of Infectious Disease Dx tests.</title>
        <authorList>
            <person name="Sproer C."/>
            <person name="Gronow S."/>
            <person name="Severitt S."/>
            <person name="Schroder I."/>
            <person name="Tallon L."/>
            <person name="Sadzewicz L."/>
            <person name="Zhao X."/>
            <person name="Boylan J."/>
            <person name="Ott S."/>
            <person name="Bowen H."/>
            <person name="Vavikolanu K."/>
            <person name="Mehta A."/>
            <person name="Aluvathingal J."/>
            <person name="Nadendla S."/>
            <person name="Lowell S."/>
            <person name="Myers T."/>
            <person name="Yan Y."/>
            <person name="Sichtig H."/>
        </authorList>
    </citation>
    <scope>NUCLEOTIDE SEQUENCE [LARGE SCALE GENOMIC DNA]</scope>
    <source>
        <strain evidence="8 11">FDAARGOS_872</strain>
    </source>
</reference>
<organism evidence="9 10">
    <name type="scientific">Oligella ureolytica</name>
    <dbReference type="NCBI Taxonomy" id="90244"/>
    <lineage>
        <taxon>Bacteria</taxon>
        <taxon>Pseudomonadati</taxon>
        <taxon>Pseudomonadota</taxon>
        <taxon>Betaproteobacteria</taxon>
        <taxon>Burkholderiales</taxon>
        <taxon>Alcaligenaceae</taxon>
        <taxon>Oligella</taxon>
    </lineage>
</organism>
<dbReference type="GO" id="GO:0001530">
    <property type="term" value="F:lipopolysaccharide binding"/>
    <property type="evidence" value="ECO:0007669"/>
    <property type="project" value="TreeGrafter"/>
</dbReference>
<dbReference type="EMBL" id="CP065725">
    <property type="protein sequence ID" value="QPT39945.1"/>
    <property type="molecule type" value="Genomic_DNA"/>
</dbReference>
<keyword evidence="3" id="KW-0564">Palmitate</keyword>
<dbReference type="GO" id="GO:0043165">
    <property type="term" value="P:Gram-negative-bacterium-type cell outer membrane assembly"/>
    <property type="evidence" value="ECO:0007669"/>
    <property type="project" value="UniProtKB-UniRule"/>
</dbReference>
<dbReference type="PANTHER" id="PTHR38098:SF1">
    <property type="entry name" value="LPS-ASSEMBLY LIPOPROTEIN LPTE"/>
    <property type="match status" value="1"/>
</dbReference>